<feature type="region of interest" description="Disordered" evidence="2">
    <location>
        <begin position="247"/>
        <end position="299"/>
    </location>
</feature>
<sequence>MEWLSAYRPLKSVEFYQRKLLSFLFSAEGKEDLRSLNIPFAQLGFYSPMHFISCIPSEMCEPFKNDRLFLASNGELRKGDKVFLHEKEAEGTIRSAVYKGKRLGANSELEILLEGHRNSYSEDDVSPYKYYLREHLGTSLNPESDYVISRGVVEWEEPTWEVGQEIYYKPEKRWATILNRETNAKGRPIVAIKIDQTKFKKEKVVNVMLNDLMAEAIPLKTPQRIQESNMNSDSDDMIMKVNSAISSMDEALSERSSTNENENKNKMTEKRDVMEPDPQNNLNGKPNDTVPPPLPSVPPPKTKVIQPTFIEMNSGSGQQEQIPMLDEPPKVIARKKNKKFSKERPATEYIQESVSVTLPAEDSIYQDPEPMKFKSCHSINTPSPDDDIDQLELLNYTNSLRSSARKLIQKQLSQDSQSRSLKLRPASTRTHVEEVFKWNNNSTNQNTNKILERSGPTYSYLNNYQPLKVTLKSTSSNDLSKGSGKSVVFKEGPDGKIHPSPAQSAIHKSESQLNHSPVQPVTQEPHNIVSPSPAQAMQHKSVSQMNPSLAQASMHKSQSPQMNRSPSPNPLAYKFLPLSSSELVKQQIAAVDRVLKNAKSNDEVDKGLALRSKEETVGISSDSSSHDNDSGRGSYPFLADTPTRSSPRPPSVMSNARRVFENDSPTPSRSPVSSDSTGNGTTAVVENSSSINRRYTKNRSPSRHILLKQKQLSTSDESQAAEELIPHPYNPGNLSPVAGYGRGIQGSNNSSFADATLYSLFACSNIFDVDLLYSKPGQVERGIKKEIREILRKKIVTPLRVSAYCKSENVTHLREAMLPLSSKMHSSLMEADEFLYLLFDSALHTESFIKLSNLTKDFMHQIVARPKDRSKSQTVQFMLETSFGTSELKFKDVPKPALLLCMPRCKGRLVYYEAIIPSLHINITRLLEKGPKQCVCEMAATLECVVCHKQNGDVALDYCGTCKGISDQIHFRLDHAPVLVGKSQTDEILNLHSIICTRGNKYTAFVKASPHRLSPWLFFDPLAGEFPEVTLLEDFGRWLDSLEKQPGHYREFSKLHPLLKRIMTDSHIYIYSKAHIVETPSYTESLVI</sequence>
<feature type="compositionally biased region" description="Polar residues" evidence="2">
    <location>
        <begin position="663"/>
        <end position="693"/>
    </location>
</feature>
<keyword evidence="1" id="KW-0963">Cytoplasm</keyword>
<organism evidence="3 4">
    <name type="scientific">Orchesella dallaii</name>
    <dbReference type="NCBI Taxonomy" id="48710"/>
    <lineage>
        <taxon>Eukaryota</taxon>
        <taxon>Metazoa</taxon>
        <taxon>Ecdysozoa</taxon>
        <taxon>Arthropoda</taxon>
        <taxon>Hexapoda</taxon>
        <taxon>Collembola</taxon>
        <taxon>Entomobryomorpha</taxon>
        <taxon>Entomobryoidea</taxon>
        <taxon>Orchesellidae</taxon>
        <taxon>Orchesellinae</taxon>
        <taxon>Orchesella</taxon>
    </lineage>
</organism>
<keyword evidence="4" id="KW-1185">Reference proteome</keyword>
<evidence type="ECO:0008006" key="5">
    <source>
        <dbReference type="Google" id="ProtNLM"/>
    </source>
</evidence>
<evidence type="ECO:0000313" key="3">
    <source>
        <dbReference type="EMBL" id="CAL8095496.1"/>
    </source>
</evidence>
<name>A0ABP1QAC2_9HEXA</name>
<feature type="compositionally biased region" description="Pro residues" evidence="2">
    <location>
        <begin position="289"/>
        <end position="299"/>
    </location>
</feature>
<feature type="compositionally biased region" description="Basic and acidic residues" evidence="2">
    <location>
        <begin position="261"/>
        <end position="274"/>
    </location>
</feature>
<dbReference type="Gene3D" id="3.90.70.10">
    <property type="entry name" value="Cysteine proteinases"/>
    <property type="match status" value="1"/>
</dbReference>
<evidence type="ECO:0000256" key="1">
    <source>
        <dbReference type="ARBA" id="ARBA00022490"/>
    </source>
</evidence>
<feature type="compositionally biased region" description="Polar residues" evidence="2">
    <location>
        <begin position="511"/>
        <end position="566"/>
    </location>
</feature>
<feature type="region of interest" description="Disordered" evidence="2">
    <location>
        <begin position="474"/>
        <end position="573"/>
    </location>
</feature>
<evidence type="ECO:0000313" key="4">
    <source>
        <dbReference type="Proteomes" id="UP001642540"/>
    </source>
</evidence>
<reference evidence="3 4" key="1">
    <citation type="submission" date="2024-08" db="EMBL/GenBank/DDBJ databases">
        <authorList>
            <person name="Cucini C."/>
            <person name="Frati F."/>
        </authorList>
    </citation>
    <scope>NUCLEOTIDE SEQUENCE [LARGE SCALE GENOMIC DNA]</scope>
</reference>
<feature type="compositionally biased region" description="Basic residues" evidence="2">
    <location>
        <begin position="694"/>
        <end position="707"/>
    </location>
</feature>
<comment type="caution">
    <text evidence="3">The sequence shown here is derived from an EMBL/GenBank/DDBJ whole genome shotgun (WGS) entry which is preliminary data.</text>
</comment>
<gene>
    <name evidence="3" type="ORF">ODALV1_LOCUS9102</name>
</gene>
<dbReference type="Proteomes" id="UP001642540">
    <property type="component" value="Unassembled WGS sequence"/>
</dbReference>
<evidence type="ECO:0000256" key="2">
    <source>
        <dbReference type="SAM" id="MobiDB-lite"/>
    </source>
</evidence>
<accession>A0ABP1QAC2</accession>
<dbReference type="EMBL" id="CAXLJM020000027">
    <property type="protein sequence ID" value="CAL8095496.1"/>
    <property type="molecule type" value="Genomic_DNA"/>
</dbReference>
<protein>
    <recommendedName>
        <fullName evidence="5">Ubiquitin carboxyl-terminal hydrolase CYLD</fullName>
    </recommendedName>
</protein>
<proteinExistence type="predicted"/>
<dbReference type="PANTHER" id="PTHR11830">
    <property type="entry name" value="40S RIBOSOMAL PROTEIN S3A"/>
    <property type="match status" value="1"/>
</dbReference>
<feature type="region of interest" description="Disordered" evidence="2">
    <location>
        <begin position="614"/>
        <end position="732"/>
    </location>
</feature>